<dbReference type="SUPFAM" id="SSF52540">
    <property type="entry name" value="P-loop containing nucleoside triphosphate hydrolases"/>
    <property type="match status" value="2"/>
</dbReference>
<dbReference type="InterPro" id="IPR011545">
    <property type="entry name" value="DEAD/DEAH_box_helicase_dom"/>
</dbReference>
<evidence type="ECO:0000256" key="8">
    <source>
        <dbReference type="ARBA" id="ARBA00023014"/>
    </source>
</evidence>
<sequence>MTATFCLSVQEAARLLLRNGAAHAGHGSHARIGQAVHRRLRALFPDARREVVLAATLPATDVRIKIQGRADVIAGPDNAPLILECKSYRGQQPPVPHPLETLQLQLYGVLYRLRYPQARVSLSLYYLHADHDTPHEVGVDAEPVNSGLLLEALATDLCPLFSHLQQHRQHRSQALRRLPFPWPRLRPGQTVALRTLYRGYRQQQRWLFQAPTGTGKTLAVLYPALRALAHRPDSRILYLSARRATRAMVQDTLDRYGQGWPLRILALEARTRLCRQPEGCDCRAETWAALAEARRDALSLQDWTPDVLSGIALRHRVCPHALQQALAPWADVVIGDYHAAFAPAGGESLRPFGQHTLLLVDEVHNLHDRLCDHLSLDIPTGKAEGFSNLPLVRAARRHALGDWHPLAELSQRSRERTLEHVGALLADLQHQWERPADLLQDTRPDQARLETLLRLVTLLRQPEDTLAWCREPHCIRLRALDARALIRSRLDEASACVLFSATLSPLPVWQDLFDVPDAHTLTLPSPFPESHRRVITVTGIDLRQRTRTHSLGPVAHLAARIWLARPGNYLIFTPTHRYARQLLEILTALYPDLPVQVAGDAEADHALMRRLARDPQTGLVLTALSGRWCEGIDLRGEALVGVVVLGTGMPPWDDFQRLKAERLSRQGLDGHLHGFVYPGWMRVLQAAGRVIRSQSDRGVIILVDQRWSQPPWRALLEATFPQIHDSRTPRHLEAILGRFWTDVRR</sequence>
<dbReference type="InterPro" id="IPR038726">
    <property type="entry name" value="PDDEXK_AddAB-type"/>
</dbReference>
<feature type="domain" description="Helicase ATP-binding" evidence="14">
    <location>
        <begin position="175"/>
        <end position="425"/>
    </location>
</feature>
<dbReference type="KEGG" id="tcd:AAIA72_08735"/>
<dbReference type="Pfam" id="PF12705">
    <property type="entry name" value="PDDEXK_1"/>
    <property type="match status" value="1"/>
</dbReference>
<dbReference type="InterPro" id="IPR045028">
    <property type="entry name" value="DinG/Rad3-like"/>
</dbReference>
<dbReference type="Gene3D" id="3.40.50.300">
    <property type="entry name" value="P-loop containing nucleotide triphosphate hydrolases"/>
    <property type="match status" value="2"/>
</dbReference>
<dbReference type="GO" id="GO:0016818">
    <property type="term" value="F:hydrolase activity, acting on acid anhydrides, in phosphorus-containing anhydrides"/>
    <property type="evidence" value="ECO:0007669"/>
    <property type="project" value="InterPro"/>
</dbReference>
<keyword evidence="2" id="KW-0479">Metal-binding</keyword>
<dbReference type="RefSeq" id="WP_369599941.1">
    <property type="nucleotide sequence ID" value="NZ_CP154858.1"/>
</dbReference>
<dbReference type="PROSITE" id="PS51193">
    <property type="entry name" value="HELICASE_ATP_BIND_2"/>
    <property type="match status" value="1"/>
</dbReference>
<comment type="cofactor">
    <cofactor evidence="1">
        <name>[4Fe-4S] cluster</name>
        <dbReference type="ChEBI" id="CHEBI:49883"/>
    </cofactor>
</comment>
<organism evidence="15">
    <name type="scientific">Thermohahella caldifontis</name>
    <dbReference type="NCBI Taxonomy" id="3142973"/>
    <lineage>
        <taxon>Bacteria</taxon>
        <taxon>Pseudomonadati</taxon>
        <taxon>Pseudomonadota</taxon>
        <taxon>Gammaproteobacteria</taxon>
        <taxon>Oceanospirillales</taxon>
        <taxon>Hahellaceae</taxon>
        <taxon>Thermohahella</taxon>
    </lineage>
</organism>
<dbReference type="EMBL" id="CP154858">
    <property type="protein sequence ID" value="XDT70900.1"/>
    <property type="molecule type" value="Genomic_DNA"/>
</dbReference>
<dbReference type="GO" id="GO:0051536">
    <property type="term" value="F:iron-sulfur cluster binding"/>
    <property type="evidence" value="ECO:0007669"/>
    <property type="project" value="UniProtKB-KW"/>
</dbReference>
<keyword evidence="6" id="KW-0067">ATP-binding</keyword>
<dbReference type="InterPro" id="IPR014013">
    <property type="entry name" value="Helic_SF1/SF2_ATP-bd_DinG/Rad3"/>
</dbReference>
<dbReference type="Pfam" id="PF06733">
    <property type="entry name" value="DEAD_2"/>
    <property type="match status" value="1"/>
</dbReference>
<gene>
    <name evidence="15" type="ORF">AAIA72_08735</name>
</gene>
<dbReference type="InterPro" id="IPR006555">
    <property type="entry name" value="ATP-dep_Helicase_C"/>
</dbReference>
<comment type="similarity">
    <text evidence="11">Belongs to the helicase family. DinG subfamily.</text>
</comment>
<dbReference type="GO" id="GO:0006139">
    <property type="term" value="P:nucleobase-containing compound metabolic process"/>
    <property type="evidence" value="ECO:0007669"/>
    <property type="project" value="InterPro"/>
</dbReference>
<keyword evidence="3" id="KW-0547">Nucleotide-binding</keyword>
<dbReference type="InterPro" id="IPR027417">
    <property type="entry name" value="P-loop_NTPase"/>
</dbReference>
<dbReference type="InterPro" id="IPR014001">
    <property type="entry name" value="Helicase_ATP-bd"/>
</dbReference>
<evidence type="ECO:0000313" key="15">
    <source>
        <dbReference type="EMBL" id="XDT70900.1"/>
    </source>
</evidence>
<keyword evidence="7" id="KW-0408">Iron</keyword>
<dbReference type="SMART" id="SM00487">
    <property type="entry name" value="DEXDc"/>
    <property type="match status" value="1"/>
</dbReference>
<evidence type="ECO:0000256" key="3">
    <source>
        <dbReference type="ARBA" id="ARBA00022741"/>
    </source>
</evidence>
<evidence type="ECO:0000256" key="9">
    <source>
        <dbReference type="ARBA" id="ARBA00023125"/>
    </source>
</evidence>
<evidence type="ECO:0000256" key="4">
    <source>
        <dbReference type="ARBA" id="ARBA00022801"/>
    </source>
</evidence>
<keyword evidence="9" id="KW-0238">DNA-binding</keyword>
<evidence type="ECO:0000256" key="2">
    <source>
        <dbReference type="ARBA" id="ARBA00022723"/>
    </source>
</evidence>
<keyword evidence="8" id="KW-0411">Iron-sulfur</keyword>
<keyword evidence="10" id="KW-0413">Isomerase</keyword>
<evidence type="ECO:0000259" key="14">
    <source>
        <dbReference type="PROSITE" id="PS51193"/>
    </source>
</evidence>
<dbReference type="EC" id="5.6.2.3" evidence="12"/>
<evidence type="ECO:0000256" key="10">
    <source>
        <dbReference type="ARBA" id="ARBA00023235"/>
    </source>
</evidence>
<keyword evidence="4" id="KW-0378">Hydrolase</keyword>
<evidence type="ECO:0000256" key="13">
    <source>
        <dbReference type="ARBA" id="ARBA00048954"/>
    </source>
</evidence>
<dbReference type="InterPro" id="IPR010614">
    <property type="entry name" value="RAD3-like_helicase_DEAD"/>
</dbReference>
<dbReference type="InterPro" id="IPR011604">
    <property type="entry name" value="PDDEXK-like_dom_sf"/>
</dbReference>
<evidence type="ECO:0000256" key="12">
    <source>
        <dbReference type="ARBA" id="ARBA00044969"/>
    </source>
</evidence>
<dbReference type="Gene3D" id="3.90.320.10">
    <property type="match status" value="1"/>
</dbReference>
<dbReference type="Pfam" id="PF13307">
    <property type="entry name" value="Helicase_C_2"/>
    <property type="match status" value="1"/>
</dbReference>
<dbReference type="Pfam" id="PF00270">
    <property type="entry name" value="DEAD"/>
    <property type="match status" value="1"/>
</dbReference>
<dbReference type="GO" id="GO:0003677">
    <property type="term" value="F:DNA binding"/>
    <property type="evidence" value="ECO:0007669"/>
    <property type="project" value="UniProtKB-KW"/>
</dbReference>
<comment type="catalytic activity">
    <reaction evidence="13">
        <text>ATP + H2O = ADP + phosphate + H(+)</text>
        <dbReference type="Rhea" id="RHEA:13065"/>
        <dbReference type="ChEBI" id="CHEBI:15377"/>
        <dbReference type="ChEBI" id="CHEBI:15378"/>
        <dbReference type="ChEBI" id="CHEBI:30616"/>
        <dbReference type="ChEBI" id="CHEBI:43474"/>
        <dbReference type="ChEBI" id="CHEBI:456216"/>
        <dbReference type="EC" id="5.6.2.3"/>
    </reaction>
</comment>
<dbReference type="PANTHER" id="PTHR11472:SF34">
    <property type="entry name" value="REGULATOR OF TELOMERE ELONGATION HELICASE 1"/>
    <property type="match status" value="1"/>
</dbReference>
<evidence type="ECO:0000256" key="11">
    <source>
        <dbReference type="ARBA" id="ARBA00038058"/>
    </source>
</evidence>
<name>A0AB39URX9_9GAMM</name>
<keyword evidence="5 15" id="KW-0347">Helicase</keyword>
<reference evidence="15" key="1">
    <citation type="submission" date="2024-05" db="EMBL/GenBank/DDBJ databases">
        <title>Genome sequencing of novel strain.</title>
        <authorList>
            <person name="Ganbat D."/>
            <person name="Ganbat S."/>
            <person name="Lee S.-J."/>
        </authorList>
    </citation>
    <scope>NUCLEOTIDE SEQUENCE</scope>
    <source>
        <strain evidence="15">SMD15-11</strain>
    </source>
</reference>
<proteinExistence type="inferred from homology"/>
<dbReference type="GO" id="GO:0005524">
    <property type="term" value="F:ATP binding"/>
    <property type="evidence" value="ECO:0007669"/>
    <property type="project" value="UniProtKB-KW"/>
</dbReference>
<dbReference type="GO" id="GO:0046872">
    <property type="term" value="F:metal ion binding"/>
    <property type="evidence" value="ECO:0007669"/>
    <property type="project" value="UniProtKB-KW"/>
</dbReference>
<accession>A0AB39URX9</accession>
<protein>
    <recommendedName>
        <fullName evidence="12">DNA 5'-3' helicase</fullName>
        <ecNumber evidence="12">5.6.2.3</ecNumber>
    </recommendedName>
</protein>
<dbReference type="PANTHER" id="PTHR11472">
    <property type="entry name" value="DNA REPAIR DEAD HELICASE RAD3/XP-D SUBFAMILY MEMBER"/>
    <property type="match status" value="1"/>
</dbReference>
<dbReference type="GO" id="GO:0043139">
    <property type="term" value="F:5'-3' DNA helicase activity"/>
    <property type="evidence" value="ECO:0007669"/>
    <property type="project" value="UniProtKB-EC"/>
</dbReference>
<evidence type="ECO:0000256" key="5">
    <source>
        <dbReference type="ARBA" id="ARBA00022806"/>
    </source>
</evidence>
<dbReference type="AlphaFoldDB" id="A0AB39URX9"/>
<dbReference type="SMART" id="SM00491">
    <property type="entry name" value="HELICc2"/>
    <property type="match status" value="1"/>
</dbReference>
<evidence type="ECO:0000256" key="1">
    <source>
        <dbReference type="ARBA" id="ARBA00001966"/>
    </source>
</evidence>
<evidence type="ECO:0000256" key="6">
    <source>
        <dbReference type="ARBA" id="ARBA00022840"/>
    </source>
</evidence>
<evidence type="ECO:0000256" key="7">
    <source>
        <dbReference type="ARBA" id="ARBA00023004"/>
    </source>
</evidence>